<dbReference type="PANTHER" id="PTHR34222">
    <property type="entry name" value="GAG_PRE-INTEGRS DOMAIN-CONTAINING PROTEIN"/>
    <property type="match status" value="1"/>
</dbReference>
<dbReference type="Proteomes" id="UP001627284">
    <property type="component" value="Unassembled WGS sequence"/>
</dbReference>
<evidence type="ECO:0008006" key="4">
    <source>
        <dbReference type="Google" id="ProtNLM"/>
    </source>
</evidence>
<protein>
    <recommendedName>
        <fullName evidence="4">Gag-pol polyprotein</fullName>
    </recommendedName>
</protein>
<accession>A0ABD2UCC9</accession>
<dbReference type="EMBL" id="JBJKTR010000006">
    <property type="protein sequence ID" value="KAL3366469.1"/>
    <property type="molecule type" value="Genomic_DNA"/>
</dbReference>
<evidence type="ECO:0000313" key="2">
    <source>
        <dbReference type="EMBL" id="KAL3366469.1"/>
    </source>
</evidence>
<reference evidence="2 3" key="1">
    <citation type="submission" date="2024-05" db="EMBL/GenBank/DDBJ databases">
        <title>De novo assembly of an allotetraploid wild potato.</title>
        <authorList>
            <person name="Hosaka A.J."/>
        </authorList>
    </citation>
    <scope>NUCLEOTIDE SEQUENCE [LARGE SCALE GENOMIC DNA]</scope>
    <source>
        <tissue evidence="2">Young leaves</tissue>
    </source>
</reference>
<feature type="compositionally biased region" description="Basic and acidic residues" evidence="1">
    <location>
        <begin position="65"/>
        <end position="77"/>
    </location>
</feature>
<comment type="caution">
    <text evidence="2">The sequence shown here is derived from an EMBL/GenBank/DDBJ whole genome shotgun (WGS) entry which is preliminary data.</text>
</comment>
<keyword evidence="3" id="KW-1185">Reference proteome</keyword>
<evidence type="ECO:0000256" key="1">
    <source>
        <dbReference type="SAM" id="MobiDB-lite"/>
    </source>
</evidence>
<gene>
    <name evidence="2" type="ORF">AABB24_011248</name>
</gene>
<feature type="compositionally biased region" description="Low complexity" evidence="1">
    <location>
        <begin position="27"/>
        <end position="51"/>
    </location>
</feature>
<feature type="region of interest" description="Disordered" evidence="1">
    <location>
        <begin position="27"/>
        <end position="83"/>
    </location>
</feature>
<dbReference type="AlphaFoldDB" id="A0ABD2UCC9"/>
<proteinExistence type="predicted"/>
<name>A0ABD2UCC9_9SOLN</name>
<dbReference type="PANTHER" id="PTHR34222:SF89">
    <property type="match status" value="1"/>
</dbReference>
<organism evidence="2 3">
    <name type="scientific">Solanum stoloniferum</name>
    <dbReference type="NCBI Taxonomy" id="62892"/>
    <lineage>
        <taxon>Eukaryota</taxon>
        <taxon>Viridiplantae</taxon>
        <taxon>Streptophyta</taxon>
        <taxon>Embryophyta</taxon>
        <taxon>Tracheophyta</taxon>
        <taxon>Spermatophyta</taxon>
        <taxon>Magnoliopsida</taxon>
        <taxon>eudicotyledons</taxon>
        <taxon>Gunneridae</taxon>
        <taxon>Pentapetalae</taxon>
        <taxon>asterids</taxon>
        <taxon>lamiids</taxon>
        <taxon>Solanales</taxon>
        <taxon>Solanaceae</taxon>
        <taxon>Solanoideae</taxon>
        <taxon>Solaneae</taxon>
        <taxon>Solanum</taxon>
    </lineage>
</organism>
<evidence type="ECO:0000313" key="3">
    <source>
        <dbReference type="Proteomes" id="UP001627284"/>
    </source>
</evidence>
<sequence length="123" mass="14274">MMCDYCKRPGHTREKCYKIYGYPQTSNYQNSNQNGYRNNNQNFNPNKGKGPMADVQGFSSNVRSTEGEDHRGEHVEQDPQLTREQYNQFVELLQQFQAEKHWDNVNGSVNFAGPFNEEASGDW</sequence>